<evidence type="ECO:0000313" key="2">
    <source>
        <dbReference type="Proteomes" id="UP000615446"/>
    </source>
</evidence>
<comment type="caution">
    <text evidence="1">The sequence shown here is derived from an EMBL/GenBank/DDBJ whole genome shotgun (WGS) entry which is preliminary data.</text>
</comment>
<organism evidence="1 2">
    <name type="scientific">Rhizophagus clarus</name>
    <dbReference type="NCBI Taxonomy" id="94130"/>
    <lineage>
        <taxon>Eukaryota</taxon>
        <taxon>Fungi</taxon>
        <taxon>Fungi incertae sedis</taxon>
        <taxon>Mucoromycota</taxon>
        <taxon>Glomeromycotina</taxon>
        <taxon>Glomeromycetes</taxon>
        <taxon>Glomerales</taxon>
        <taxon>Glomeraceae</taxon>
        <taxon>Rhizophagus</taxon>
    </lineage>
</organism>
<dbReference type="AlphaFoldDB" id="A0A8H3M5K4"/>
<proteinExistence type="predicted"/>
<accession>A0A8H3M5K4</accession>
<protein>
    <submittedName>
        <fullName evidence="1">Uncharacterized protein</fullName>
    </submittedName>
</protein>
<evidence type="ECO:0000313" key="1">
    <source>
        <dbReference type="EMBL" id="GES98190.1"/>
    </source>
</evidence>
<dbReference type="Proteomes" id="UP000615446">
    <property type="component" value="Unassembled WGS sequence"/>
</dbReference>
<reference evidence="1" key="1">
    <citation type="submission" date="2019-10" db="EMBL/GenBank/DDBJ databases">
        <title>Conservation and host-specific expression of non-tandemly repeated heterogenous ribosome RNA gene in arbuscular mycorrhizal fungi.</title>
        <authorList>
            <person name="Maeda T."/>
            <person name="Kobayashi Y."/>
            <person name="Nakagawa T."/>
            <person name="Ezawa T."/>
            <person name="Yamaguchi K."/>
            <person name="Bino T."/>
            <person name="Nishimoto Y."/>
            <person name="Shigenobu S."/>
            <person name="Kawaguchi M."/>
        </authorList>
    </citation>
    <scope>NUCLEOTIDE SEQUENCE</scope>
    <source>
        <strain evidence="1">HR1</strain>
    </source>
</reference>
<sequence length="185" mass="22062">MDALQPLIAKKVLISKYFIQLLFKYFRMHNQDLFEVDRICAFREVKLCLTSNLPILIHYAKEDLPLSVTIHLVNHGPRMLRKTENNPIKFLPRSRSLQLIPIPKHHLFKDGFKKQLHQVSSLRSSSRFTYNVKTFGLRMIKQRRRNRFIRQRNTIMINLSRIINIPQQTVVNDPFINQFFNGFPF</sequence>
<dbReference type="OrthoDB" id="2345693at2759"/>
<name>A0A8H3M5K4_9GLOM</name>
<dbReference type="EMBL" id="BLAL01000262">
    <property type="protein sequence ID" value="GES98190.1"/>
    <property type="molecule type" value="Genomic_DNA"/>
</dbReference>
<gene>
    <name evidence="1" type="ORF">RCL2_002474900</name>
</gene>